<dbReference type="PANTHER" id="PTHR47926:SF372">
    <property type="entry name" value="PENTATRICOPEPTIDE REPEAT-CONTAINING PROTEIN"/>
    <property type="match status" value="1"/>
</dbReference>
<dbReference type="GO" id="GO:0003723">
    <property type="term" value="F:RNA binding"/>
    <property type="evidence" value="ECO:0007669"/>
    <property type="project" value="InterPro"/>
</dbReference>
<proteinExistence type="predicted"/>
<reference evidence="1 2" key="1">
    <citation type="journal article" date="2020" name="Nat. Food">
        <title>A phased Vanilla planifolia genome enables genetic improvement of flavour and production.</title>
        <authorList>
            <person name="Hasing T."/>
            <person name="Tang H."/>
            <person name="Brym M."/>
            <person name="Khazi F."/>
            <person name="Huang T."/>
            <person name="Chambers A.H."/>
        </authorList>
    </citation>
    <scope>NUCLEOTIDE SEQUENCE [LARGE SCALE GENOMIC DNA]</scope>
    <source>
        <tissue evidence="1">Leaf</tissue>
    </source>
</reference>
<organism evidence="1 2">
    <name type="scientific">Vanilla planifolia</name>
    <name type="common">Vanilla</name>
    <dbReference type="NCBI Taxonomy" id="51239"/>
    <lineage>
        <taxon>Eukaryota</taxon>
        <taxon>Viridiplantae</taxon>
        <taxon>Streptophyta</taxon>
        <taxon>Embryophyta</taxon>
        <taxon>Tracheophyta</taxon>
        <taxon>Spermatophyta</taxon>
        <taxon>Magnoliopsida</taxon>
        <taxon>Liliopsida</taxon>
        <taxon>Asparagales</taxon>
        <taxon>Orchidaceae</taxon>
        <taxon>Vanilloideae</taxon>
        <taxon>Vanilleae</taxon>
        <taxon>Vanilla</taxon>
    </lineage>
</organism>
<dbReference type="Proteomes" id="UP000636800">
    <property type="component" value="Chromosome 12"/>
</dbReference>
<keyword evidence="2" id="KW-1185">Reference proteome</keyword>
<comment type="caution">
    <text evidence="1">The sequence shown here is derived from an EMBL/GenBank/DDBJ whole genome shotgun (WGS) entry which is preliminary data.</text>
</comment>
<evidence type="ECO:0008006" key="3">
    <source>
        <dbReference type="Google" id="ProtNLM"/>
    </source>
</evidence>
<gene>
    <name evidence="1" type="ORF">HPP92_022961</name>
</gene>
<dbReference type="InterPro" id="IPR046960">
    <property type="entry name" value="PPR_At4g14850-like_plant"/>
</dbReference>
<accession>A0A835PQL6</accession>
<name>A0A835PQL6_VANPL</name>
<dbReference type="PANTHER" id="PTHR47926">
    <property type="entry name" value="PENTATRICOPEPTIDE REPEAT-CONTAINING PROTEIN"/>
    <property type="match status" value="1"/>
</dbReference>
<dbReference type="AlphaFoldDB" id="A0A835PQL6"/>
<protein>
    <recommendedName>
        <fullName evidence="3">Pentatricopeptide repeat-containing protein</fullName>
    </recommendedName>
</protein>
<evidence type="ECO:0000313" key="1">
    <source>
        <dbReference type="EMBL" id="KAG0457804.1"/>
    </source>
</evidence>
<dbReference type="GO" id="GO:0009451">
    <property type="term" value="P:RNA modification"/>
    <property type="evidence" value="ECO:0007669"/>
    <property type="project" value="InterPro"/>
</dbReference>
<sequence length="145" mass="16158">MEHYACGVDLYGRAGKLDEAKDLIESMPFKPEVMGCDAEEGDEDKAVTKVPGWSWIEVVTTIVAIDLKTKKVVADVSTSKSMVPLSICRYAVYACNSVFYVLYDLHFVPDVDMDGVALQTSSMCYELIGPIDLILWNIRPIPCFH</sequence>
<evidence type="ECO:0000313" key="2">
    <source>
        <dbReference type="Proteomes" id="UP000636800"/>
    </source>
</evidence>
<dbReference type="EMBL" id="JADCNL010000012">
    <property type="protein sequence ID" value="KAG0457804.1"/>
    <property type="molecule type" value="Genomic_DNA"/>
</dbReference>